<evidence type="ECO:0000256" key="1">
    <source>
        <dbReference type="ARBA" id="ARBA00004442"/>
    </source>
</evidence>
<evidence type="ECO:0000256" key="7">
    <source>
        <dbReference type="ARBA" id="ARBA00023237"/>
    </source>
</evidence>
<reference evidence="10 11" key="1">
    <citation type="submission" date="2018-06" db="EMBL/GenBank/DDBJ databases">
        <title>Genomic Encyclopedia of Archaeal and Bacterial Type Strains, Phase II (KMG-II): from individual species to whole genera.</title>
        <authorList>
            <person name="Goeker M."/>
        </authorList>
    </citation>
    <scope>NUCLEOTIDE SEQUENCE [LARGE SCALE GENOMIC DNA]</scope>
    <source>
        <strain evidence="10 11">DSM 23241</strain>
    </source>
</reference>
<keyword evidence="5" id="KW-0812">Transmembrane</keyword>
<evidence type="ECO:0000256" key="9">
    <source>
        <dbReference type="SAM" id="SignalP"/>
    </source>
</evidence>
<dbReference type="SUPFAM" id="SSF56954">
    <property type="entry name" value="Outer membrane efflux proteins (OEP)"/>
    <property type="match status" value="1"/>
</dbReference>
<feature type="signal peptide" evidence="9">
    <location>
        <begin position="1"/>
        <end position="22"/>
    </location>
</feature>
<sequence length="467" mass="53620">MRMKSYLFWVCCIIVSPLSLMAQNETVFSINDYLQSVKKNHPLAKVASLSVTGAEAEITSARGEFDPVIQYNNHQKTFNNTNYYYYNNAELKVPLPIGMDIKAGAEDNGGNYITREVTTGQTSYLGVEVAVLKGMLMDKRRAALQQAKIAAKQTQQQRNAAINDLLLDAVKQYWQWYSAFAQKKLYEKFLNIAQNRLHLMVIAYQQGDKALADTIEANAQVLNYIALLNDADVKLNKAILQLTDYLWDENEMPYVLPQNYVPDTTALLDYNVTVNLPELITNAINNHPEIRAYAFKLDGLEVERKLKWQNFLPTLNLKANLLNKGYNALYKVNDVAFLENNYKFGIDFKVPLFLRNARGDYKKTQIKIEQTQLNVTAKKWQLQNKISMYYNQNHLYAAQLQQINSLVNSFEILLRNELLKFNNGESSLFLINARESKLLETKQKLIELQTKLITSKYETEWAAGIIQ</sequence>
<dbReference type="GO" id="GO:0015288">
    <property type="term" value="F:porin activity"/>
    <property type="evidence" value="ECO:0007669"/>
    <property type="project" value="TreeGrafter"/>
</dbReference>
<comment type="similarity">
    <text evidence="2">Belongs to the outer membrane factor (OMF) (TC 1.B.17) family.</text>
</comment>
<dbReference type="GO" id="GO:1990281">
    <property type="term" value="C:efflux pump complex"/>
    <property type="evidence" value="ECO:0007669"/>
    <property type="project" value="TreeGrafter"/>
</dbReference>
<dbReference type="GO" id="GO:0009279">
    <property type="term" value="C:cell outer membrane"/>
    <property type="evidence" value="ECO:0007669"/>
    <property type="project" value="UniProtKB-SubCell"/>
</dbReference>
<keyword evidence="9" id="KW-0732">Signal</keyword>
<dbReference type="GO" id="GO:0015562">
    <property type="term" value="F:efflux transmembrane transporter activity"/>
    <property type="evidence" value="ECO:0007669"/>
    <property type="project" value="InterPro"/>
</dbReference>
<keyword evidence="7" id="KW-0998">Cell outer membrane</keyword>
<evidence type="ECO:0000256" key="4">
    <source>
        <dbReference type="ARBA" id="ARBA00022452"/>
    </source>
</evidence>
<keyword evidence="11" id="KW-1185">Reference proteome</keyword>
<name>A0A2W7RIM1_9BACT</name>
<dbReference type="InterPro" id="IPR051906">
    <property type="entry name" value="TolC-like"/>
</dbReference>
<keyword evidence="4" id="KW-1134">Transmembrane beta strand</keyword>
<dbReference type="PANTHER" id="PTHR30026">
    <property type="entry name" value="OUTER MEMBRANE PROTEIN TOLC"/>
    <property type="match status" value="1"/>
</dbReference>
<feature type="chain" id="PRO_5016103822" evidence="9">
    <location>
        <begin position="23"/>
        <end position="467"/>
    </location>
</feature>
<dbReference type="OrthoDB" id="581172at2"/>
<evidence type="ECO:0000256" key="5">
    <source>
        <dbReference type="ARBA" id="ARBA00022692"/>
    </source>
</evidence>
<keyword evidence="8" id="KW-0175">Coiled coil</keyword>
<proteinExistence type="inferred from homology"/>
<dbReference type="InterPro" id="IPR003423">
    <property type="entry name" value="OMP_efflux"/>
</dbReference>
<dbReference type="Gene3D" id="1.20.1600.10">
    <property type="entry name" value="Outer membrane efflux proteins (OEP)"/>
    <property type="match status" value="1"/>
</dbReference>
<keyword evidence="6" id="KW-0472">Membrane</keyword>
<gene>
    <name evidence="10" type="ORF">LX80_02486</name>
</gene>
<dbReference type="Proteomes" id="UP000249720">
    <property type="component" value="Unassembled WGS sequence"/>
</dbReference>
<evidence type="ECO:0000256" key="2">
    <source>
        <dbReference type="ARBA" id="ARBA00007613"/>
    </source>
</evidence>
<evidence type="ECO:0000256" key="8">
    <source>
        <dbReference type="SAM" id="Coils"/>
    </source>
</evidence>
<comment type="subcellular location">
    <subcellularLocation>
        <location evidence="1">Cell outer membrane</location>
    </subcellularLocation>
</comment>
<evidence type="ECO:0000256" key="3">
    <source>
        <dbReference type="ARBA" id="ARBA00022448"/>
    </source>
</evidence>
<feature type="coiled-coil region" evidence="8">
    <location>
        <begin position="137"/>
        <end position="164"/>
    </location>
</feature>
<evidence type="ECO:0000313" key="10">
    <source>
        <dbReference type="EMBL" id="PZX60708.1"/>
    </source>
</evidence>
<accession>A0A2W7RIM1</accession>
<dbReference type="Pfam" id="PF02321">
    <property type="entry name" value="OEP"/>
    <property type="match status" value="1"/>
</dbReference>
<protein>
    <submittedName>
        <fullName evidence="10">Outer membrane protein TolC</fullName>
    </submittedName>
</protein>
<dbReference type="PANTHER" id="PTHR30026:SF20">
    <property type="entry name" value="OUTER MEMBRANE PROTEIN TOLC"/>
    <property type="match status" value="1"/>
</dbReference>
<evidence type="ECO:0000256" key="6">
    <source>
        <dbReference type="ARBA" id="ARBA00023136"/>
    </source>
</evidence>
<keyword evidence="3" id="KW-0813">Transport</keyword>
<dbReference type="AlphaFoldDB" id="A0A2W7RIM1"/>
<organism evidence="10 11">
    <name type="scientific">Hydrotalea sandarakina</name>
    <dbReference type="NCBI Taxonomy" id="1004304"/>
    <lineage>
        <taxon>Bacteria</taxon>
        <taxon>Pseudomonadati</taxon>
        <taxon>Bacteroidota</taxon>
        <taxon>Chitinophagia</taxon>
        <taxon>Chitinophagales</taxon>
        <taxon>Chitinophagaceae</taxon>
        <taxon>Hydrotalea</taxon>
    </lineage>
</organism>
<dbReference type="EMBL" id="QKZV01000009">
    <property type="protein sequence ID" value="PZX60708.1"/>
    <property type="molecule type" value="Genomic_DNA"/>
</dbReference>
<comment type="caution">
    <text evidence="10">The sequence shown here is derived from an EMBL/GenBank/DDBJ whole genome shotgun (WGS) entry which is preliminary data.</text>
</comment>
<evidence type="ECO:0000313" key="11">
    <source>
        <dbReference type="Proteomes" id="UP000249720"/>
    </source>
</evidence>